<dbReference type="EMBL" id="QFFF01000001">
    <property type="protein sequence ID" value="PWG02517.1"/>
    <property type="molecule type" value="Genomic_DNA"/>
</dbReference>
<dbReference type="AlphaFoldDB" id="A0A2U2J2E8"/>
<reference evidence="1 2" key="1">
    <citation type="submission" date="2018-05" db="EMBL/GenBank/DDBJ databases">
        <title>Genome of Sphingosinicella humi QZX222.</title>
        <authorList>
            <person name="Qiao Z."/>
            <person name="Wang G."/>
        </authorList>
    </citation>
    <scope>NUCLEOTIDE SEQUENCE [LARGE SCALE GENOMIC DNA]</scope>
    <source>
        <strain evidence="1 2">QZX222</strain>
    </source>
</reference>
<evidence type="ECO:0000313" key="1">
    <source>
        <dbReference type="EMBL" id="PWG02517.1"/>
    </source>
</evidence>
<protein>
    <submittedName>
        <fullName evidence="1">Uncharacterized protein</fullName>
    </submittedName>
</protein>
<dbReference type="Proteomes" id="UP000245916">
    <property type="component" value="Unassembled WGS sequence"/>
</dbReference>
<dbReference type="RefSeq" id="WP_109270656.1">
    <property type="nucleotide sequence ID" value="NZ_QFFF01000001.1"/>
</dbReference>
<evidence type="ECO:0000313" key="2">
    <source>
        <dbReference type="Proteomes" id="UP000245916"/>
    </source>
</evidence>
<gene>
    <name evidence="1" type="ORF">DF286_06290</name>
</gene>
<proteinExistence type="predicted"/>
<accession>A0A2U2J2E8</accession>
<name>A0A2U2J2E8_9SPHN</name>
<organism evidence="1 2">
    <name type="scientific">Allosphingosinicella humi</name>
    <dbReference type="NCBI Taxonomy" id="2068657"/>
    <lineage>
        <taxon>Bacteria</taxon>
        <taxon>Pseudomonadati</taxon>
        <taxon>Pseudomonadota</taxon>
        <taxon>Alphaproteobacteria</taxon>
        <taxon>Sphingomonadales</taxon>
        <taxon>Sphingomonadaceae</taxon>
        <taxon>Allosphingosinicella</taxon>
    </lineage>
</organism>
<keyword evidence="2" id="KW-1185">Reference proteome</keyword>
<dbReference type="OrthoDB" id="7573411at2"/>
<sequence>MPSDKTERLLNKIGQLLAEDTEYPLDGTLLYAELDRNFVAPSIFKDRGNHVLYRDPDLDRLSDALLDLWEAETPDKRWAEIEYVIRDGRFDVAFTYPEEIDPGEEPMDRRKRVVARHFGDKPIVYPPPPEDDDQLFDL</sequence>
<comment type="caution">
    <text evidence="1">The sequence shown here is derived from an EMBL/GenBank/DDBJ whole genome shotgun (WGS) entry which is preliminary data.</text>
</comment>